<accession>A0A1H5S8H9</accession>
<name>A0A1H5S8H9_NITMU</name>
<sequence length="42" mass="4483">MKAGSAVGLQSQTLPAVPLPVKALPLPRQFFTLDSLLYTSLL</sequence>
<protein>
    <submittedName>
        <fullName evidence="1">Uncharacterized protein</fullName>
    </submittedName>
</protein>
<gene>
    <name evidence="1" type="ORF">SAMN05216403_10247</name>
</gene>
<dbReference type="Proteomes" id="UP000236751">
    <property type="component" value="Unassembled WGS sequence"/>
</dbReference>
<organism evidence="1 2">
    <name type="scientific">Nitrosospira multiformis (strain ATCC 25196 / NCIMB 11849 / C 71)</name>
    <dbReference type="NCBI Taxonomy" id="323848"/>
    <lineage>
        <taxon>Bacteria</taxon>
        <taxon>Pseudomonadati</taxon>
        <taxon>Pseudomonadota</taxon>
        <taxon>Betaproteobacteria</taxon>
        <taxon>Nitrosomonadales</taxon>
        <taxon>Nitrosomonadaceae</taxon>
        <taxon>Nitrosospira</taxon>
    </lineage>
</organism>
<proteinExistence type="predicted"/>
<reference evidence="1 2" key="1">
    <citation type="submission" date="2016-10" db="EMBL/GenBank/DDBJ databases">
        <authorList>
            <person name="de Groot N.N."/>
        </authorList>
    </citation>
    <scope>NUCLEOTIDE SEQUENCE [LARGE SCALE GENOMIC DNA]</scope>
    <source>
        <strain evidence="1 2">Nl13</strain>
    </source>
</reference>
<dbReference type="EMBL" id="FNVK01000002">
    <property type="protein sequence ID" value="SEF46805.1"/>
    <property type="molecule type" value="Genomic_DNA"/>
</dbReference>
<dbReference type="AlphaFoldDB" id="A0A1H5S8H9"/>
<evidence type="ECO:0000313" key="2">
    <source>
        <dbReference type="Proteomes" id="UP000236751"/>
    </source>
</evidence>
<evidence type="ECO:0000313" key="1">
    <source>
        <dbReference type="EMBL" id="SEF46805.1"/>
    </source>
</evidence>